<dbReference type="Gene3D" id="1.40.20.10">
    <property type="entry name" value="CHAD domain"/>
    <property type="match status" value="1"/>
</dbReference>
<dbReference type="InterPro" id="IPR038186">
    <property type="entry name" value="CHAD_dom_sf"/>
</dbReference>
<protein>
    <recommendedName>
        <fullName evidence="1">CHAD domain-containing protein</fullName>
    </recommendedName>
</protein>
<sequence>MSPHGLIASFNEAIGQAIQAETESGETLGELAHASIVGASRQVAKALRCASNGGLQESHQTLIQMKRLRYLLEFFAEVLSKEDRKRIRRLEQLQDALGKLNDVVIGAAYLGQVPVSPEYAAAYDLFAQWLRGCVTYPQKL</sequence>
<evidence type="ECO:0000313" key="3">
    <source>
        <dbReference type="Proteomes" id="UP001189663"/>
    </source>
</evidence>
<proteinExistence type="predicted"/>
<gene>
    <name evidence="2" type="ORF">LMG18096_05041</name>
</gene>
<accession>A0ABC8QQR2</accession>
<name>A0ABC8QQR2_9RALS</name>
<dbReference type="Proteomes" id="UP001189663">
    <property type="component" value="Unassembled WGS sequence"/>
</dbReference>
<keyword evidence="3" id="KW-1185">Reference proteome</keyword>
<dbReference type="RefSeq" id="WP_112187469.1">
    <property type="nucleotide sequence ID" value="NZ_CATZAT010000024.1"/>
</dbReference>
<dbReference type="InterPro" id="IPR007899">
    <property type="entry name" value="CHAD_dom"/>
</dbReference>
<organism evidence="2 3">
    <name type="scientific">Ralstonia holmesii</name>
    <dbReference type="NCBI Taxonomy" id="3058602"/>
    <lineage>
        <taxon>Bacteria</taxon>
        <taxon>Pseudomonadati</taxon>
        <taxon>Pseudomonadota</taxon>
        <taxon>Betaproteobacteria</taxon>
        <taxon>Burkholderiales</taxon>
        <taxon>Burkholderiaceae</taxon>
        <taxon>Ralstonia</taxon>
    </lineage>
</organism>
<feature type="domain" description="CHAD" evidence="1">
    <location>
        <begin position="14"/>
        <end position="108"/>
    </location>
</feature>
<reference evidence="2 3" key="1">
    <citation type="submission" date="2023-07" db="EMBL/GenBank/DDBJ databases">
        <authorList>
            <person name="Peeters C."/>
        </authorList>
    </citation>
    <scope>NUCLEOTIDE SEQUENCE [LARGE SCALE GENOMIC DNA]</scope>
    <source>
        <strain evidence="2 3">LMG 18096</strain>
    </source>
</reference>
<dbReference type="Pfam" id="PF05235">
    <property type="entry name" value="CHAD"/>
    <property type="match status" value="1"/>
</dbReference>
<evidence type="ECO:0000259" key="1">
    <source>
        <dbReference type="Pfam" id="PF05235"/>
    </source>
</evidence>
<evidence type="ECO:0000313" key="2">
    <source>
        <dbReference type="EMBL" id="CAJ0808041.1"/>
    </source>
</evidence>
<comment type="caution">
    <text evidence="2">The sequence shown here is derived from an EMBL/GenBank/DDBJ whole genome shotgun (WGS) entry which is preliminary data.</text>
</comment>
<dbReference type="AlphaFoldDB" id="A0ABC8QQR2"/>
<dbReference type="EMBL" id="CATZAT010000024">
    <property type="protein sequence ID" value="CAJ0808041.1"/>
    <property type="molecule type" value="Genomic_DNA"/>
</dbReference>